<evidence type="ECO:0000313" key="1">
    <source>
        <dbReference type="EMBL" id="KAI8032736.1"/>
    </source>
</evidence>
<evidence type="ECO:0000313" key="2">
    <source>
        <dbReference type="Proteomes" id="UP001060215"/>
    </source>
</evidence>
<sequence length="251" mass="28729">MNAKESYEDPSMAEQYQEEEDETEETLSLCDLPIYSDAKEEDQSLSSSSFSSDQDDFFEFFTEDWSTLSSYPVQNIVFCGKLIASKEPNSETEHTHKIETSKQEKPRKYRLFRWNSKMCRSSKSTNPKIRRYVSSPRSLSLPVGDECRYKGGEKYGFPVRRVSVVAAPVKRWRSLLMFGLARMPPEMELSDIRSRQGRRRQSTMVQRSGGGGGGGGEKVRRGKGLWGIWWLIRALGCGVYHQYATTMPTQP</sequence>
<dbReference type="EMBL" id="CM045758">
    <property type="protein sequence ID" value="KAI8032736.1"/>
    <property type="molecule type" value="Genomic_DNA"/>
</dbReference>
<name>A0ACC0J6W8_9ERIC</name>
<proteinExistence type="predicted"/>
<keyword evidence="2" id="KW-1185">Reference proteome</keyword>
<comment type="caution">
    <text evidence="1">The sequence shown here is derived from an EMBL/GenBank/DDBJ whole genome shotgun (WGS) entry which is preliminary data.</text>
</comment>
<reference evidence="1 2" key="1">
    <citation type="journal article" date="2022" name="Plant J.">
        <title>Chromosome-level genome of Camellia lanceoleosa provides a valuable resource for understanding genome evolution and self-incompatibility.</title>
        <authorList>
            <person name="Gong W."/>
            <person name="Xiao S."/>
            <person name="Wang L."/>
            <person name="Liao Z."/>
            <person name="Chang Y."/>
            <person name="Mo W."/>
            <person name="Hu G."/>
            <person name="Li W."/>
            <person name="Zhao G."/>
            <person name="Zhu H."/>
            <person name="Hu X."/>
            <person name="Ji K."/>
            <person name="Xiang X."/>
            <person name="Song Q."/>
            <person name="Yuan D."/>
            <person name="Jin S."/>
            <person name="Zhang L."/>
        </authorList>
    </citation>
    <scope>NUCLEOTIDE SEQUENCE [LARGE SCALE GENOMIC DNA]</scope>
    <source>
        <strain evidence="1">SQ_2022a</strain>
    </source>
</reference>
<accession>A0ACC0J6W8</accession>
<organism evidence="1 2">
    <name type="scientific">Camellia lanceoleosa</name>
    <dbReference type="NCBI Taxonomy" id="1840588"/>
    <lineage>
        <taxon>Eukaryota</taxon>
        <taxon>Viridiplantae</taxon>
        <taxon>Streptophyta</taxon>
        <taxon>Embryophyta</taxon>
        <taxon>Tracheophyta</taxon>
        <taxon>Spermatophyta</taxon>
        <taxon>Magnoliopsida</taxon>
        <taxon>eudicotyledons</taxon>
        <taxon>Gunneridae</taxon>
        <taxon>Pentapetalae</taxon>
        <taxon>asterids</taxon>
        <taxon>Ericales</taxon>
        <taxon>Theaceae</taxon>
        <taxon>Camellia</taxon>
    </lineage>
</organism>
<protein>
    <submittedName>
        <fullName evidence="1">Uncharacterized protein</fullName>
    </submittedName>
</protein>
<gene>
    <name evidence="1" type="ORF">LOK49_LG01G00560</name>
</gene>
<dbReference type="Proteomes" id="UP001060215">
    <property type="component" value="Chromosome 1"/>
</dbReference>